<feature type="transmembrane region" description="Helical" evidence="1">
    <location>
        <begin position="96"/>
        <end position="115"/>
    </location>
</feature>
<sequence>MQANDVRVLKGAAVPTVAVGVIAVIVSAIFAGFEGALGAVIALGLVAAFFTVGLIVVTWAGRISPMAMFASAVLSYLVKVIAIMITLRAFETTTVFNPKAFAWSVIVLTVVWTFGEMRGFMKLRLLYVEPDSKVPGQGN</sequence>
<feature type="transmembrane region" description="Helical" evidence="1">
    <location>
        <begin position="67"/>
        <end position="90"/>
    </location>
</feature>
<dbReference type="AlphaFoldDB" id="A0A4U3MKV4"/>
<feature type="transmembrane region" description="Helical" evidence="1">
    <location>
        <begin position="39"/>
        <end position="60"/>
    </location>
</feature>
<gene>
    <name evidence="2" type="ORF">FDA94_06875</name>
</gene>
<reference evidence="2 3" key="1">
    <citation type="submission" date="2019-04" db="EMBL/GenBank/DDBJ databases">
        <title>Herbidospora sp. NEAU-GS14.nov., a novel actinomycete isolated from soil.</title>
        <authorList>
            <person name="Han L."/>
        </authorList>
    </citation>
    <scope>NUCLEOTIDE SEQUENCE [LARGE SCALE GENOMIC DNA]</scope>
    <source>
        <strain evidence="2 3">NEAU-GS14</strain>
    </source>
</reference>
<dbReference type="RefSeq" id="WP_137246175.1">
    <property type="nucleotide sequence ID" value="NZ_SZQA01000004.1"/>
</dbReference>
<organism evidence="2 3">
    <name type="scientific">Herbidospora galbida</name>
    <dbReference type="NCBI Taxonomy" id="2575442"/>
    <lineage>
        <taxon>Bacteria</taxon>
        <taxon>Bacillati</taxon>
        <taxon>Actinomycetota</taxon>
        <taxon>Actinomycetes</taxon>
        <taxon>Streptosporangiales</taxon>
        <taxon>Streptosporangiaceae</taxon>
        <taxon>Herbidospora</taxon>
    </lineage>
</organism>
<evidence type="ECO:0000256" key="1">
    <source>
        <dbReference type="SAM" id="Phobius"/>
    </source>
</evidence>
<dbReference type="Proteomes" id="UP000308705">
    <property type="component" value="Unassembled WGS sequence"/>
</dbReference>
<comment type="caution">
    <text evidence="2">The sequence shown here is derived from an EMBL/GenBank/DDBJ whole genome shotgun (WGS) entry which is preliminary data.</text>
</comment>
<dbReference type="EMBL" id="SZQA01000004">
    <property type="protein sequence ID" value="TKK90135.1"/>
    <property type="molecule type" value="Genomic_DNA"/>
</dbReference>
<accession>A0A4U3MKV4</accession>
<feature type="transmembrane region" description="Helical" evidence="1">
    <location>
        <begin position="12"/>
        <end position="33"/>
    </location>
</feature>
<dbReference type="OrthoDB" id="3542908at2"/>
<proteinExistence type="predicted"/>
<keyword evidence="1" id="KW-0812">Transmembrane</keyword>
<keyword evidence="3" id="KW-1185">Reference proteome</keyword>
<evidence type="ECO:0000313" key="3">
    <source>
        <dbReference type="Proteomes" id="UP000308705"/>
    </source>
</evidence>
<name>A0A4U3MKV4_9ACTN</name>
<evidence type="ECO:0008006" key="4">
    <source>
        <dbReference type="Google" id="ProtNLM"/>
    </source>
</evidence>
<keyword evidence="1" id="KW-0472">Membrane</keyword>
<protein>
    <recommendedName>
        <fullName evidence="4">ATP synthase subunit I</fullName>
    </recommendedName>
</protein>
<keyword evidence="1" id="KW-1133">Transmembrane helix</keyword>
<evidence type="ECO:0000313" key="2">
    <source>
        <dbReference type="EMBL" id="TKK90135.1"/>
    </source>
</evidence>